<organism evidence="1 2">
    <name type="scientific">Candidatus Scalindua arabica</name>
    <dbReference type="NCBI Taxonomy" id="1127984"/>
    <lineage>
        <taxon>Bacteria</taxon>
        <taxon>Pseudomonadati</taxon>
        <taxon>Planctomycetota</taxon>
        <taxon>Candidatus Brocadiia</taxon>
        <taxon>Candidatus Brocadiales</taxon>
        <taxon>Candidatus Scalinduaceae</taxon>
        <taxon>Candidatus Scalindua</taxon>
    </lineage>
</organism>
<gene>
    <name evidence="1" type="ORF">MAG551_00827</name>
</gene>
<dbReference type="SUPFAM" id="SSF143100">
    <property type="entry name" value="TTHA1013/TTHA0281-like"/>
    <property type="match status" value="1"/>
</dbReference>
<dbReference type="SUPFAM" id="SSF47598">
    <property type="entry name" value="Ribbon-helix-helix"/>
    <property type="match status" value="1"/>
</dbReference>
<dbReference type="GO" id="GO:0006355">
    <property type="term" value="P:regulation of DNA-templated transcription"/>
    <property type="evidence" value="ECO:0007669"/>
    <property type="project" value="InterPro"/>
</dbReference>
<protein>
    <recommendedName>
        <fullName evidence="3">HicB family protein</fullName>
    </recommendedName>
</protein>
<dbReference type="Pfam" id="PF05534">
    <property type="entry name" value="HicB"/>
    <property type="match status" value="1"/>
</dbReference>
<evidence type="ECO:0000313" key="2">
    <source>
        <dbReference type="Proteomes" id="UP000722750"/>
    </source>
</evidence>
<proteinExistence type="predicted"/>
<dbReference type="Gene3D" id="1.10.1220.10">
    <property type="entry name" value="Met repressor-like"/>
    <property type="match status" value="1"/>
</dbReference>
<dbReference type="InterPro" id="IPR008651">
    <property type="entry name" value="Uncharacterised_HicB"/>
</dbReference>
<reference evidence="1" key="1">
    <citation type="journal article" date="2021" name="ISME J.">
        <title>Fine-scale metabolic discontinuity in a stratified prokaryote microbiome of a Red Sea deep halocline.</title>
        <authorList>
            <person name="Michoud G."/>
            <person name="Ngugi D.K."/>
            <person name="Barozzi A."/>
            <person name="Merlino G."/>
            <person name="Calleja M.L."/>
            <person name="Delgado-Huertas A."/>
            <person name="Moran X.A.G."/>
            <person name="Daffonchio D."/>
        </authorList>
    </citation>
    <scope>NUCLEOTIDE SEQUENCE</scope>
    <source>
        <strain evidence="1">SuakinDeep_MAG55_1</strain>
    </source>
</reference>
<sequence>MKNILKYKGYAGNVNFDSDDKVFHGRVLGITDVIGFEGTSVTELEKDFHEAIDDYLETCLKIDKKPEKPFSGRFMLRIPSELHSVIALEARKQKKSINAWISEVCKSAIKAH</sequence>
<dbReference type="InterPro" id="IPR010985">
    <property type="entry name" value="Ribbon_hlx_hlx"/>
</dbReference>
<dbReference type="InterPro" id="IPR013321">
    <property type="entry name" value="Arc_rbn_hlx_hlx"/>
</dbReference>
<dbReference type="Proteomes" id="UP000722750">
    <property type="component" value="Unassembled WGS sequence"/>
</dbReference>
<dbReference type="EMBL" id="JAANXD010000036">
    <property type="protein sequence ID" value="MBS1257780.1"/>
    <property type="molecule type" value="Genomic_DNA"/>
</dbReference>
<comment type="caution">
    <text evidence="1">The sequence shown here is derived from an EMBL/GenBank/DDBJ whole genome shotgun (WGS) entry which is preliminary data.</text>
</comment>
<evidence type="ECO:0000313" key="1">
    <source>
        <dbReference type="EMBL" id="MBS1257780.1"/>
    </source>
</evidence>
<evidence type="ECO:0008006" key="3">
    <source>
        <dbReference type="Google" id="ProtNLM"/>
    </source>
</evidence>
<dbReference type="AlphaFoldDB" id="A0A941W172"/>
<name>A0A941W172_9BACT</name>
<dbReference type="InterPro" id="IPR035069">
    <property type="entry name" value="TTHA1013/TTHA0281-like"/>
</dbReference>
<accession>A0A941W172</accession>